<reference evidence="1" key="1">
    <citation type="submission" date="2023-08" db="EMBL/GenBank/DDBJ databases">
        <authorList>
            <person name="Messyasz A."/>
            <person name="Mannisto M.K."/>
            <person name="Kerkhof L.J."/>
            <person name="Haggblom M."/>
        </authorList>
    </citation>
    <scope>NUCLEOTIDE SEQUENCE</scope>
    <source>
        <strain evidence="1">X5P6</strain>
    </source>
</reference>
<evidence type="ECO:0000313" key="1">
    <source>
        <dbReference type="EMBL" id="XCB33818.1"/>
    </source>
</evidence>
<sequence length="89" mass="9566">MPLSVPVMVGIVSASGRLVIAAFWLSPPTDTTRLWVPADNVETLIEATLLERTADATVVELFAVSTKLTWPVAILPALLKITVNVMLLP</sequence>
<proteinExistence type="predicted"/>
<name>A0AAU7ZS59_9BACT</name>
<evidence type="ECO:0008006" key="2">
    <source>
        <dbReference type="Google" id="ProtNLM"/>
    </source>
</evidence>
<dbReference type="KEGG" id="tpsc:RBB77_02715"/>
<reference evidence="1" key="2">
    <citation type="journal article" date="2024" name="Environ. Microbiol.">
        <title>Genome analysis and description of Tunturibacter gen. nov. expands the diversity of Terriglobia in tundra soils.</title>
        <authorList>
            <person name="Messyasz A."/>
            <person name="Mannisto M.K."/>
            <person name="Kerkhof L.J."/>
            <person name="Haggblom M.M."/>
        </authorList>
    </citation>
    <scope>NUCLEOTIDE SEQUENCE</scope>
    <source>
        <strain evidence="1">X5P6</strain>
    </source>
</reference>
<organism evidence="1">
    <name type="scientific">Tunturiibacter psychrotolerans</name>
    <dbReference type="NCBI Taxonomy" id="3069686"/>
    <lineage>
        <taxon>Bacteria</taxon>
        <taxon>Pseudomonadati</taxon>
        <taxon>Acidobacteriota</taxon>
        <taxon>Terriglobia</taxon>
        <taxon>Terriglobales</taxon>
        <taxon>Acidobacteriaceae</taxon>
        <taxon>Tunturiibacter</taxon>
    </lineage>
</organism>
<gene>
    <name evidence="1" type="ORF">RBB77_02715</name>
</gene>
<accession>A0AAU7ZS59</accession>
<protein>
    <recommendedName>
        <fullName evidence="2">Secreted protein</fullName>
    </recommendedName>
</protein>
<dbReference type="EMBL" id="CP132942">
    <property type="protein sequence ID" value="XCB33818.1"/>
    <property type="molecule type" value="Genomic_DNA"/>
</dbReference>
<dbReference type="AlphaFoldDB" id="A0AAU7ZS59"/>